<reference evidence="2 3" key="1">
    <citation type="journal article" date="2014" name="Vet. Microbiol.">
        <title>Complete genome sequence analysis of goatpox virus isolated from China shows high variation.</title>
        <authorList>
            <person name="Zeng X."/>
            <person name="Chi X."/>
            <person name="Li W."/>
            <person name="Hao W."/>
            <person name="Li M."/>
            <person name="Huang X."/>
            <person name="Huang Y."/>
            <person name="Rock D.L."/>
            <person name="Luo S."/>
            <person name="Wang S."/>
        </authorList>
    </citation>
    <scope>NUCLEOTIDE SEQUENCE [LARGE SCALE GENOMIC DNA]</scope>
    <source>
        <strain evidence="2">FZ</strain>
    </source>
</reference>
<keyword evidence="1" id="KW-0812">Transmembrane</keyword>
<keyword evidence="1" id="KW-1133">Transmembrane helix</keyword>
<organism evidence="2 3">
    <name type="scientific">Goatpox virus FZ</name>
    <dbReference type="NCBI Taxonomy" id="1416740"/>
    <lineage>
        <taxon>Viruses</taxon>
        <taxon>Varidnaviria</taxon>
        <taxon>Bamfordvirae</taxon>
        <taxon>Nucleocytoviricota</taxon>
        <taxon>Pokkesviricetes</taxon>
        <taxon>Chitovirales</taxon>
        <taxon>Poxviridae</taxon>
        <taxon>Chordopoxvirinae</taxon>
        <taxon>Capripoxvirus</taxon>
        <taxon>Capripoxvirus goatpox</taxon>
        <taxon>Goatpox virus</taxon>
    </lineage>
</organism>
<sequence>MMFEFFLVFIAAIFALVGIVSIILDLVIMFKEINKDNDYKHIEEKQTLL</sequence>
<proteinExistence type="predicted"/>
<keyword evidence="1" id="KW-0472">Membrane</keyword>
<dbReference type="Proteomes" id="UP000134642">
    <property type="component" value="Segment"/>
</dbReference>
<gene>
    <name evidence="2" type="primary">GTPV024.5</name>
</gene>
<dbReference type="EMBL" id="KC951854">
    <property type="protein sequence ID" value="AGZ95343.1"/>
    <property type="molecule type" value="Genomic_DNA"/>
</dbReference>
<accession>A0A075CHG4</accession>
<protein>
    <submittedName>
        <fullName evidence="2">Uncharacterized protein</fullName>
    </submittedName>
</protein>
<feature type="transmembrane region" description="Helical" evidence="1">
    <location>
        <begin position="6"/>
        <end position="30"/>
    </location>
</feature>
<evidence type="ECO:0000256" key="1">
    <source>
        <dbReference type="SAM" id="Phobius"/>
    </source>
</evidence>
<evidence type="ECO:0000313" key="3">
    <source>
        <dbReference type="Proteomes" id="UP000134642"/>
    </source>
</evidence>
<evidence type="ECO:0000313" key="2">
    <source>
        <dbReference type="EMBL" id="AGZ95343.1"/>
    </source>
</evidence>
<name>A0A075CHG4_9POXV</name>